<dbReference type="CDD" id="cd00564">
    <property type="entry name" value="TMP_TenI"/>
    <property type="match status" value="1"/>
</dbReference>
<evidence type="ECO:0000256" key="7">
    <source>
        <dbReference type="ARBA" id="ARBA00022801"/>
    </source>
</evidence>
<keyword evidence="8" id="KW-0460">Magnesium</keyword>
<dbReference type="InterPro" id="IPR015797">
    <property type="entry name" value="NUDIX_hydrolase-like_dom_sf"/>
</dbReference>
<keyword evidence="3" id="KW-0515">Mutator protein</keyword>
<dbReference type="RefSeq" id="WP_203539003.1">
    <property type="nucleotide sequence ID" value="NZ_JAESND010000006.1"/>
</dbReference>
<evidence type="ECO:0000256" key="11">
    <source>
        <dbReference type="ARBA" id="ARBA00036904"/>
    </source>
</evidence>
<dbReference type="PROSITE" id="PS51462">
    <property type="entry name" value="NUDIX"/>
    <property type="match status" value="1"/>
</dbReference>
<evidence type="ECO:0000313" key="19">
    <source>
        <dbReference type="EMBL" id="MBM3116773.1"/>
    </source>
</evidence>
<dbReference type="EC" id="3.6.1.55" evidence="12"/>
<feature type="domain" description="Nudix hydrolase" evidence="18">
    <location>
        <begin position="4"/>
        <end position="133"/>
    </location>
</feature>
<evidence type="ECO:0000256" key="5">
    <source>
        <dbReference type="ARBA" id="ARBA00022723"/>
    </source>
</evidence>
<proteinExistence type="inferred from homology"/>
<reference evidence="19 20" key="1">
    <citation type="submission" date="2021-01" db="EMBL/GenBank/DDBJ databases">
        <title>Draft Genome Sequence and Polyhydroxyalkanoate Biosynthetic Potential of Jeongeupia naejangsanensis Type Strain DSM 24253.</title>
        <authorList>
            <person name="Turrini P."/>
            <person name="Artuso I."/>
            <person name="Lugli G.A."/>
            <person name="Frangipani E."/>
            <person name="Ventura M."/>
            <person name="Visca P."/>
        </authorList>
    </citation>
    <scope>NUCLEOTIDE SEQUENCE [LARGE SCALE GENOMIC DNA]</scope>
    <source>
        <strain evidence="19 20">DSM 24253</strain>
    </source>
</reference>
<evidence type="ECO:0000256" key="16">
    <source>
        <dbReference type="ARBA" id="ARBA00042798"/>
    </source>
</evidence>
<evidence type="ECO:0000256" key="4">
    <source>
        <dbReference type="ARBA" id="ARBA00022705"/>
    </source>
</evidence>
<evidence type="ECO:0000256" key="9">
    <source>
        <dbReference type="ARBA" id="ARBA00023204"/>
    </source>
</evidence>
<evidence type="ECO:0000256" key="10">
    <source>
        <dbReference type="ARBA" id="ARBA00035861"/>
    </source>
</evidence>
<evidence type="ECO:0000256" key="15">
    <source>
        <dbReference type="ARBA" id="ARBA00041979"/>
    </source>
</evidence>
<evidence type="ECO:0000256" key="1">
    <source>
        <dbReference type="ARBA" id="ARBA00001946"/>
    </source>
</evidence>
<dbReference type="InterPro" id="IPR020084">
    <property type="entry name" value="NUDIX_hydrolase_CS"/>
</dbReference>
<dbReference type="SUPFAM" id="SSF51391">
    <property type="entry name" value="Thiamin phosphate synthase"/>
    <property type="match status" value="1"/>
</dbReference>
<comment type="catalytic activity">
    <reaction evidence="11">
        <text>8-oxo-GTP + H2O = 8-oxo-GMP + diphosphate + H(+)</text>
        <dbReference type="Rhea" id="RHEA:67616"/>
        <dbReference type="ChEBI" id="CHEBI:15377"/>
        <dbReference type="ChEBI" id="CHEBI:15378"/>
        <dbReference type="ChEBI" id="CHEBI:33019"/>
        <dbReference type="ChEBI" id="CHEBI:143553"/>
        <dbReference type="ChEBI" id="CHEBI:145694"/>
    </reaction>
</comment>
<evidence type="ECO:0000256" key="8">
    <source>
        <dbReference type="ARBA" id="ARBA00022842"/>
    </source>
</evidence>
<keyword evidence="7 17" id="KW-0378">Hydrolase</keyword>
<gene>
    <name evidence="19" type="ORF">JMJ54_13115</name>
</gene>
<evidence type="ECO:0000256" key="6">
    <source>
        <dbReference type="ARBA" id="ARBA00022763"/>
    </source>
</evidence>
<keyword evidence="9" id="KW-0234">DNA repair</keyword>
<dbReference type="CDD" id="cd03425">
    <property type="entry name" value="NUDIX_MutT_NudA_like"/>
    <property type="match status" value="1"/>
</dbReference>
<dbReference type="Gene3D" id="3.20.20.70">
    <property type="entry name" value="Aldolase class I"/>
    <property type="match status" value="1"/>
</dbReference>
<dbReference type="NCBIfam" id="NF006530">
    <property type="entry name" value="PRK08999.1"/>
    <property type="match status" value="1"/>
</dbReference>
<organism evidence="19 20">
    <name type="scientific">Jeongeupia naejangsanensis</name>
    <dbReference type="NCBI Taxonomy" id="613195"/>
    <lineage>
        <taxon>Bacteria</taxon>
        <taxon>Pseudomonadati</taxon>
        <taxon>Pseudomonadota</taxon>
        <taxon>Betaproteobacteria</taxon>
        <taxon>Neisseriales</taxon>
        <taxon>Chitinibacteraceae</taxon>
        <taxon>Jeongeupia</taxon>
    </lineage>
</organism>
<comment type="catalytic activity">
    <reaction evidence="10">
        <text>8-oxo-dGTP + H2O = 8-oxo-dGMP + diphosphate + H(+)</text>
        <dbReference type="Rhea" id="RHEA:31575"/>
        <dbReference type="ChEBI" id="CHEBI:15377"/>
        <dbReference type="ChEBI" id="CHEBI:15378"/>
        <dbReference type="ChEBI" id="CHEBI:33019"/>
        <dbReference type="ChEBI" id="CHEBI:63224"/>
        <dbReference type="ChEBI" id="CHEBI:77896"/>
        <dbReference type="EC" id="3.6.1.55"/>
    </reaction>
</comment>
<dbReference type="PRINTS" id="PR00502">
    <property type="entry name" value="NUDIXFAMILY"/>
</dbReference>
<dbReference type="InterPro" id="IPR000086">
    <property type="entry name" value="NUDIX_hydrolase_dom"/>
</dbReference>
<sequence length="322" mass="34559">MTAPRITHVAAGILLRPDGTFLLGSRPAGKPYAGYWEFPGGKLEAGETGLDALKRELHEEMGITVTAATPWLVQTFTYPHATVRLQFFRVTGWDGEPQPHEGQSFAWQTPGALNVSPILPANGPILRGLALPPVLALSQADTLGIDEWLARLDRRLAQPAGQGGLRWLVLREPQLAAADYRALATEVLARARLRDCRVLLHGDIELARELNADGVQLPARIAASLDRRPRGLDWLGVSAHNADELAVARRIGADYALLGHVAETVSHPGQTALGWNGFAALTDAGWPFPIYAIGGMGDDDVTTAQVHGGHGVAQLSMAWSKA</sequence>
<accession>A0ABS2BMI5</accession>
<dbReference type="GO" id="GO:0016787">
    <property type="term" value="F:hydrolase activity"/>
    <property type="evidence" value="ECO:0007669"/>
    <property type="project" value="UniProtKB-KW"/>
</dbReference>
<keyword evidence="4" id="KW-0235">DNA replication</keyword>
<evidence type="ECO:0000256" key="12">
    <source>
        <dbReference type="ARBA" id="ARBA00038905"/>
    </source>
</evidence>
<dbReference type="InterPro" id="IPR013785">
    <property type="entry name" value="Aldolase_TIM"/>
</dbReference>
<comment type="cofactor">
    <cofactor evidence="1">
        <name>Mg(2+)</name>
        <dbReference type="ChEBI" id="CHEBI:18420"/>
    </cofactor>
</comment>
<dbReference type="SUPFAM" id="SSF55811">
    <property type="entry name" value="Nudix"/>
    <property type="match status" value="1"/>
</dbReference>
<evidence type="ECO:0000313" key="20">
    <source>
        <dbReference type="Proteomes" id="UP000809431"/>
    </source>
</evidence>
<dbReference type="Pfam" id="PF02581">
    <property type="entry name" value="TMP-TENI"/>
    <property type="match status" value="1"/>
</dbReference>
<evidence type="ECO:0000256" key="17">
    <source>
        <dbReference type="RuleBase" id="RU003476"/>
    </source>
</evidence>
<dbReference type="InterPro" id="IPR022998">
    <property type="entry name" value="ThiamineP_synth_TenI"/>
</dbReference>
<dbReference type="InterPro" id="IPR020476">
    <property type="entry name" value="Nudix_hydrolase"/>
</dbReference>
<keyword evidence="6" id="KW-0227">DNA damage</keyword>
<dbReference type="PANTHER" id="PTHR47707">
    <property type="entry name" value="8-OXO-DGTP DIPHOSPHATASE"/>
    <property type="match status" value="1"/>
</dbReference>
<protein>
    <recommendedName>
        <fullName evidence="13">8-oxo-dGTP diphosphatase</fullName>
        <ecNumber evidence="12">3.6.1.55</ecNumber>
    </recommendedName>
    <alternativeName>
        <fullName evidence="16">7,8-dihydro-8-oxoguanine-triphosphatase</fullName>
    </alternativeName>
    <alternativeName>
        <fullName evidence="15">Mutator protein MutT</fullName>
    </alternativeName>
    <alternativeName>
        <fullName evidence="14">dGTP pyrophosphohydrolase</fullName>
    </alternativeName>
</protein>
<evidence type="ECO:0000256" key="14">
    <source>
        <dbReference type="ARBA" id="ARBA00041592"/>
    </source>
</evidence>
<comment type="similarity">
    <text evidence="2 17">Belongs to the Nudix hydrolase family.</text>
</comment>
<dbReference type="EMBL" id="JAESND010000006">
    <property type="protein sequence ID" value="MBM3116773.1"/>
    <property type="molecule type" value="Genomic_DNA"/>
</dbReference>
<comment type="caution">
    <text evidence="19">The sequence shown here is derived from an EMBL/GenBank/DDBJ whole genome shotgun (WGS) entry which is preliminary data.</text>
</comment>
<dbReference type="InterPro" id="IPR047127">
    <property type="entry name" value="MutT-like"/>
</dbReference>
<evidence type="ECO:0000259" key="18">
    <source>
        <dbReference type="PROSITE" id="PS51462"/>
    </source>
</evidence>
<dbReference type="PANTHER" id="PTHR47707:SF1">
    <property type="entry name" value="NUDIX HYDROLASE FAMILY PROTEIN"/>
    <property type="match status" value="1"/>
</dbReference>
<evidence type="ECO:0000256" key="13">
    <source>
        <dbReference type="ARBA" id="ARBA00040794"/>
    </source>
</evidence>
<dbReference type="PROSITE" id="PS00893">
    <property type="entry name" value="NUDIX_BOX"/>
    <property type="match status" value="1"/>
</dbReference>
<evidence type="ECO:0000256" key="3">
    <source>
        <dbReference type="ARBA" id="ARBA00022457"/>
    </source>
</evidence>
<keyword evidence="5" id="KW-0479">Metal-binding</keyword>
<dbReference type="Proteomes" id="UP000809431">
    <property type="component" value="Unassembled WGS sequence"/>
</dbReference>
<dbReference type="Pfam" id="PF00293">
    <property type="entry name" value="NUDIX"/>
    <property type="match status" value="1"/>
</dbReference>
<keyword evidence="20" id="KW-1185">Reference proteome</keyword>
<dbReference type="Gene3D" id="3.90.79.10">
    <property type="entry name" value="Nucleoside Triphosphate Pyrophosphohydrolase"/>
    <property type="match status" value="1"/>
</dbReference>
<name>A0ABS2BMI5_9NEIS</name>
<dbReference type="InterPro" id="IPR036206">
    <property type="entry name" value="ThiamineP_synth_sf"/>
</dbReference>
<evidence type="ECO:0000256" key="2">
    <source>
        <dbReference type="ARBA" id="ARBA00005582"/>
    </source>
</evidence>